<dbReference type="PANTHER" id="PTHR20948">
    <property type="entry name" value="TRANSMEMBRANE PROTEIN 164"/>
    <property type="match status" value="1"/>
</dbReference>
<feature type="transmembrane region" description="Helical" evidence="1">
    <location>
        <begin position="33"/>
        <end position="51"/>
    </location>
</feature>
<evidence type="ECO:0008006" key="4">
    <source>
        <dbReference type="Google" id="ProtNLM"/>
    </source>
</evidence>
<protein>
    <recommendedName>
        <fullName evidence="4">Transmembrane protein 164</fullName>
    </recommendedName>
</protein>
<feature type="transmembrane region" description="Helical" evidence="1">
    <location>
        <begin position="162"/>
        <end position="180"/>
    </location>
</feature>
<dbReference type="Proteomes" id="UP000267029">
    <property type="component" value="Unassembled WGS sequence"/>
</dbReference>
<keyword evidence="1" id="KW-1133">Transmembrane helix</keyword>
<evidence type="ECO:0000256" key="1">
    <source>
        <dbReference type="SAM" id="Phobius"/>
    </source>
</evidence>
<reference evidence="2 3" key="1">
    <citation type="submission" date="2018-10" db="EMBL/GenBank/DDBJ databases">
        <authorList>
            <consortium name="Pathogen Informatics"/>
        </authorList>
    </citation>
    <scope>NUCLEOTIDE SEQUENCE [LARGE SCALE GENOMIC DNA]</scope>
</reference>
<keyword evidence="1" id="KW-0472">Membrane</keyword>
<feature type="transmembrane region" description="Helical" evidence="1">
    <location>
        <begin position="186"/>
        <end position="206"/>
    </location>
</feature>
<organism evidence="2 3">
    <name type="scientific">Mesocestoides corti</name>
    <name type="common">Flatworm</name>
    <dbReference type="NCBI Taxonomy" id="53468"/>
    <lineage>
        <taxon>Eukaryota</taxon>
        <taxon>Metazoa</taxon>
        <taxon>Spiralia</taxon>
        <taxon>Lophotrochozoa</taxon>
        <taxon>Platyhelminthes</taxon>
        <taxon>Cestoda</taxon>
        <taxon>Eucestoda</taxon>
        <taxon>Cyclophyllidea</taxon>
        <taxon>Mesocestoididae</taxon>
        <taxon>Mesocestoides</taxon>
    </lineage>
</organism>
<keyword evidence="3" id="KW-1185">Reference proteome</keyword>
<feature type="transmembrane region" description="Helical" evidence="1">
    <location>
        <begin position="218"/>
        <end position="236"/>
    </location>
</feature>
<keyword evidence="1" id="KW-0812">Transmembrane</keyword>
<dbReference type="OrthoDB" id="17328at2759"/>
<dbReference type="InterPro" id="IPR026508">
    <property type="entry name" value="TMEM164"/>
</dbReference>
<dbReference type="EMBL" id="UXSR01005467">
    <property type="protein sequence ID" value="VDD82183.1"/>
    <property type="molecule type" value="Genomic_DNA"/>
</dbReference>
<gene>
    <name evidence="2" type="ORF">MCOS_LOCUS8186</name>
</gene>
<dbReference type="Pfam" id="PF14808">
    <property type="entry name" value="TMEM164"/>
    <property type="match status" value="1"/>
</dbReference>
<evidence type="ECO:0000313" key="2">
    <source>
        <dbReference type="EMBL" id="VDD82183.1"/>
    </source>
</evidence>
<proteinExistence type="predicted"/>
<name>A0A158QVM7_MESCO</name>
<feature type="transmembrane region" description="Helical" evidence="1">
    <location>
        <begin position="265"/>
        <end position="285"/>
    </location>
</feature>
<dbReference type="PANTHER" id="PTHR20948:SF2">
    <property type="entry name" value="TRANSMEMBRANE PROTEIN 164"/>
    <property type="match status" value="1"/>
</dbReference>
<evidence type="ECO:0000313" key="3">
    <source>
        <dbReference type="Proteomes" id="UP000267029"/>
    </source>
</evidence>
<sequence length="341" mass="38678">MFDFGLFYDGILWNVQGEGGAECLSFLSLTQRFIETVFFTVIYGFLVLWCVPRLKLPLSNRNAPPKHNHWLAMTHCLVFGAEIGYKLSSRSLIFIFNPCHVLTAVQVSFKPICSHQPQIWLLFAQPSSFVTAVFRLHLHCINGTLLALIFPITSTRKASYFGINNLFIVCVTDLTLVWFAPDFPPALQVIYFVQHVLILVIPAYILDQNSVYSTEPLGDFNWVLTSLAIQTLYHFLFLQPLSLLTHANLNQMLCPSPSDPFAGPYYRIAAMIHQPLLIIVLGKLYSIVVLSFHKSVEPFSVLRPLCSSFHWLLGLSVTTSVPTKSDCDKICERKFCSMEEF</sequence>
<accession>A0A158QVM7</accession>
<dbReference type="AlphaFoldDB" id="A0A158QVM7"/>